<dbReference type="Pfam" id="PF18862">
    <property type="entry name" value="ApeA_NTD1"/>
    <property type="match status" value="1"/>
</dbReference>
<dbReference type="EMBL" id="ACCL02000020">
    <property type="protein sequence ID" value="EET59306.1"/>
    <property type="molecule type" value="Genomic_DNA"/>
</dbReference>
<keyword evidence="4" id="KW-1185">Reference proteome</keyword>
<dbReference type="Proteomes" id="UP000005561">
    <property type="component" value="Unassembled WGS sequence"/>
</dbReference>
<evidence type="ECO:0000313" key="3">
    <source>
        <dbReference type="EMBL" id="EET59306.1"/>
    </source>
</evidence>
<dbReference type="Pfam" id="PF18739">
    <property type="entry name" value="HEPN_Apea"/>
    <property type="match status" value="1"/>
</dbReference>
<dbReference type="InterPro" id="IPR041223">
    <property type="entry name" value="ApeA_NTD"/>
</dbReference>
<feature type="domain" description="Apea-like HEPN" evidence="1">
    <location>
        <begin position="410"/>
        <end position="549"/>
    </location>
</feature>
<comment type="caution">
    <text evidence="3">The sequence shown here is derived from an EMBL/GenBank/DDBJ whole genome shotgun (WGS) entry which is preliminary data.</text>
</comment>
<evidence type="ECO:0000259" key="1">
    <source>
        <dbReference type="Pfam" id="PF18739"/>
    </source>
</evidence>
<sequence>GTREVRTQQLSDDPGRHGRFAAVDGWVYTRPCKTENQDVLLRVPKTSYFRTRYREMSIPMAPSSEIFIDDILKKSLIFKEKRLDLIGRNIMSEMLKKWYSGKVCLLNDTEVDFDAEIQFNEYHQGIITIYGVTREILLNAEHGVYNSAIMLLKNKKYISIFDLYVKKGSANSKIIDGETVFDCGTITAVSSIILKGNRPYSTKDTFQELFMEITDGCELIGLCPYDLSKNYLDIMMYKNIEIPIQRSMIYVNTVEGEFRFSVYPEYKCSKDSFSLGFAHKIQFKPQKALRVTEIRETLIKLTSFFTILCGETVTINKLSGMEQVNPKPEIADFIGICNYEKDKLNALDNSGIDTTSFKRLSIFKISDFSDLEKAMNFWFEHYENLYNAQKAYSRILLDEELKVVSVNKFLAAMQLIEGYSQAYADEKKEIEDFEKWKADFLLKLDRMENIKEEDIEIIRDGLGFSGISFRKAVKEFFYAGSSCIETMSKTAFFQKHNTLIDNIVNDRNFYTHSSNRITVRLDFNEMINVATICKELFRVLVLNDMGIAQSVLLQRFGHSRLSVAIFERILGIKWCVPEDICGYDKTMWNFFDSSISD</sequence>
<dbReference type="OrthoDB" id="2067802at2"/>
<protein>
    <submittedName>
        <fullName evidence="3">Uncharacterized protein</fullName>
    </submittedName>
</protein>
<dbReference type="eggNOG" id="ENOG5032V7S">
    <property type="taxonomic scope" value="Bacteria"/>
</dbReference>
<evidence type="ECO:0000259" key="2">
    <source>
        <dbReference type="Pfam" id="PF18862"/>
    </source>
</evidence>
<dbReference type="AlphaFoldDB" id="C6LJJ2"/>
<dbReference type="InterPro" id="IPR041229">
    <property type="entry name" value="HEPN_Apea"/>
</dbReference>
<evidence type="ECO:0000313" key="4">
    <source>
        <dbReference type="Proteomes" id="UP000005561"/>
    </source>
</evidence>
<feature type="domain" description="ApeA N-terminal" evidence="2">
    <location>
        <begin position="99"/>
        <end position="378"/>
    </location>
</feature>
<reference evidence="3" key="1">
    <citation type="submission" date="2009-07" db="EMBL/GenBank/DDBJ databases">
        <authorList>
            <person name="Weinstock G."/>
            <person name="Sodergren E."/>
            <person name="Clifton S."/>
            <person name="Fulton L."/>
            <person name="Fulton B."/>
            <person name="Courtney L."/>
            <person name="Fronick C."/>
            <person name="Harrison M."/>
            <person name="Strong C."/>
            <person name="Farmer C."/>
            <person name="Delahaunty K."/>
            <person name="Markovic C."/>
            <person name="Hall O."/>
            <person name="Minx P."/>
            <person name="Tomlinson C."/>
            <person name="Mitreva M."/>
            <person name="Nelson J."/>
            <person name="Hou S."/>
            <person name="Wollam A."/>
            <person name="Pepin K.H."/>
            <person name="Johnson M."/>
            <person name="Bhonagiri V."/>
            <person name="Nash W.E."/>
            <person name="Warren W."/>
            <person name="Chinwalla A."/>
            <person name="Mardis E.R."/>
            <person name="Wilson R.K."/>
        </authorList>
    </citation>
    <scope>NUCLEOTIDE SEQUENCE [LARGE SCALE GENOMIC DNA]</scope>
    <source>
        <strain evidence="3">DSM 14469</strain>
    </source>
</reference>
<dbReference type="RefSeq" id="WP_006863592.1">
    <property type="nucleotide sequence ID" value="NZ_ACCL02000020.1"/>
</dbReference>
<organism evidence="3 4">
    <name type="scientific">Marvinbryantia formatexigens DSM 14469</name>
    <dbReference type="NCBI Taxonomy" id="478749"/>
    <lineage>
        <taxon>Bacteria</taxon>
        <taxon>Bacillati</taxon>
        <taxon>Bacillota</taxon>
        <taxon>Clostridia</taxon>
        <taxon>Lachnospirales</taxon>
        <taxon>Lachnospiraceae</taxon>
        <taxon>Marvinbryantia</taxon>
    </lineage>
</organism>
<gene>
    <name evidence="3" type="ORF">BRYFOR_08829</name>
</gene>
<name>C6LJJ2_9FIRM</name>
<feature type="non-terminal residue" evidence="3">
    <location>
        <position position="1"/>
    </location>
</feature>
<proteinExistence type="predicted"/>
<accession>C6LJJ2</accession>